<gene>
    <name evidence="1" type="ORF">OCOJLMKI_5325</name>
</gene>
<protein>
    <submittedName>
        <fullName evidence="1">Uncharacterized protein</fullName>
    </submittedName>
</protein>
<dbReference type="EMBL" id="BPQP01000171">
    <property type="protein sequence ID" value="GJD98086.1"/>
    <property type="molecule type" value="Genomic_DNA"/>
</dbReference>
<accession>A0ABQ4S570</accession>
<reference evidence="1" key="2">
    <citation type="submission" date="2021-08" db="EMBL/GenBank/DDBJ databases">
        <authorList>
            <person name="Tani A."/>
            <person name="Ola A."/>
            <person name="Ogura Y."/>
            <person name="Katsura K."/>
            <person name="Hayashi T."/>
        </authorList>
    </citation>
    <scope>NUCLEOTIDE SEQUENCE</scope>
    <source>
        <strain evidence="1">DSM 19015</strain>
    </source>
</reference>
<evidence type="ECO:0000313" key="1">
    <source>
        <dbReference type="EMBL" id="GJD98086.1"/>
    </source>
</evidence>
<name>A0ABQ4S570_9HYPH</name>
<reference evidence="1" key="1">
    <citation type="journal article" date="2021" name="Front. Microbiol.">
        <title>Comprehensive Comparative Genomics and Phenotyping of Methylobacterium Species.</title>
        <authorList>
            <person name="Alessa O."/>
            <person name="Ogura Y."/>
            <person name="Fujitani Y."/>
            <person name="Takami H."/>
            <person name="Hayashi T."/>
            <person name="Sahin N."/>
            <person name="Tani A."/>
        </authorList>
    </citation>
    <scope>NUCLEOTIDE SEQUENCE</scope>
    <source>
        <strain evidence="1">DSM 19015</strain>
    </source>
</reference>
<sequence>MQPDRTVQAVFEAEDRPALIPYRGAFDGFHEVEVVASKTCLVRYDYNR</sequence>
<evidence type="ECO:0000313" key="2">
    <source>
        <dbReference type="Proteomes" id="UP001055125"/>
    </source>
</evidence>
<proteinExistence type="predicted"/>
<organism evidence="1 2">
    <name type="scientific">Methylobacterium iners</name>
    <dbReference type="NCBI Taxonomy" id="418707"/>
    <lineage>
        <taxon>Bacteria</taxon>
        <taxon>Pseudomonadati</taxon>
        <taxon>Pseudomonadota</taxon>
        <taxon>Alphaproteobacteria</taxon>
        <taxon>Hyphomicrobiales</taxon>
        <taxon>Methylobacteriaceae</taxon>
        <taxon>Methylobacterium</taxon>
    </lineage>
</organism>
<keyword evidence="2" id="KW-1185">Reference proteome</keyword>
<dbReference type="Proteomes" id="UP001055125">
    <property type="component" value="Unassembled WGS sequence"/>
</dbReference>
<dbReference type="RefSeq" id="WP_238247257.1">
    <property type="nucleotide sequence ID" value="NZ_BPQP01000171.1"/>
</dbReference>
<comment type="caution">
    <text evidence="1">The sequence shown here is derived from an EMBL/GenBank/DDBJ whole genome shotgun (WGS) entry which is preliminary data.</text>
</comment>